<reference evidence="2 3" key="1">
    <citation type="journal article" date="2016" name="Nat. Commun.">
        <title>Thousands of microbial genomes shed light on interconnected biogeochemical processes in an aquifer system.</title>
        <authorList>
            <person name="Anantharaman K."/>
            <person name="Brown C.T."/>
            <person name="Hug L.A."/>
            <person name="Sharon I."/>
            <person name="Castelle C.J."/>
            <person name="Probst A.J."/>
            <person name="Thomas B.C."/>
            <person name="Singh A."/>
            <person name="Wilkins M.J."/>
            <person name="Karaoz U."/>
            <person name="Brodie E.L."/>
            <person name="Williams K.H."/>
            <person name="Hubbard S.S."/>
            <person name="Banfield J.F."/>
        </authorList>
    </citation>
    <scope>NUCLEOTIDE SEQUENCE [LARGE SCALE GENOMIC DNA]</scope>
</reference>
<dbReference type="Proteomes" id="UP000177876">
    <property type="component" value="Unassembled WGS sequence"/>
</dbReference>
<dbReference type="AlphaFoldDB" id="A0A1F2WR94"/>
<dbReference type="InterPro" id="IPR052513">
    <property type="entry name" value="Thioester_dehydratase-like"/>
</dbReference>
<dbReference type="SUPFAM" id="SSF50249">
    <property type="entry name" value="Nucleic acid-binding proteins"/>
    <property type="match status" value="1"/>
</dbReference>
<gene>
    <name evidence="2" type="ORF">A2Y75_11190</name>
</gene>
<dbReference type="InterPro" id="IPR012340">
    <property type="entry name" value="NA-bd_OB-fold"/>
</dbReference>
<organism evidence="2 3">
    <name type="scientific">Candidatus Solincola sediminis</name>
    <dbReference type="NCBI Taxonomy" id="1797199"/>
    <lineage>
        <taxon>Bacteria</taxon>
        <taxon>Bacillati</taxon>
        <taxon>Actinomycetota</taxon>
        <taxon>Candidatus Geothermincolia</taxon>
        <taxon>Candidatus Geothermincolales</taxon>
        <taxon>Candidatus Geothermincolaceae</taxon>
        <taxon>Candidatus Solincola</taxon>
    </lineage>
</organism>
<dbReference type="Gene3D" id="6.10.30.10">
    <property type="match status" value="1"/>
</dbReference>
<dbReference type="EMBL" id="MELK01000016">
    <property type="protein sequence ID" value="OFW59387.1"/>
    <property type="molecule type" value="Genomic_DNA"/>
</dbReference>
<evidence type="ECO:0000259" key="1">
    <source>
        <dbReference type="Pfam" id="PF01796"/>
    </source>
</evidence>
<feature type="domain" description="ChsH2 C-terminal OB-fold" evidence="1">
    <location>
        <begin position="69"/>
        <end position="136"/>
    </location>
</feature>
<dbReference type="Pfam" id="PF01796">
    <property type="entry name" value="OB_ChsH2_C"/>
    <property type="match status" value="1"/>
</dbReference>
<evidence type="ECO:0000313" key="2">
    <source>
        <dbReference type="EMBL" id="OFW59387.1"/>
    </source>
</evidence>
<dbReference type="InterPro" id="IPR002878">
    <property type="entry name" value="ChsH2_C"/>
</dbReference>
<sequence length="153" mass="17040">MEYKDETTSISGSWNLGQWHWKHETAVLMQHFLASLKDKKVLGLKCPECGLVYCPPKPYCSCLSIPEEWVEISDEGVVTTFTFSGSWSYGGMEEGAGTPRIIVGVMLDGSNTEMLSQLEDADRDHVDVGMRVKVKWADEPQGTIEDVMHSLPA</sequence>
<evidence type="ECO:0000313" key="3">
    <source>
        <dbReference type="Proteomes" id="UP000177876"/>
    </source>
</evidence>
<dbReference type="STRING" id="1797197.A2Y75_11190"/>
<accession>A0A1F2WR94</accession>
<name>A0A1F2WR94_9ACTN</name>
<comment type="caution">
    <text evidence="2">The sequence shown here is derived from an EMBL/GenBank/DDBJ whole genome shotgun (WGS) entry which is preliminary data.</text>
</comment>
<protein>
    <recommendedName>
        <fullName evidence="1">ChsH2 C-terminal OB-fold domain-containing protein</fullName>
    </recommendedName>
</protein>
<dbReference type="PANTHER" id="PTHR34075:SF4">
    <property type="entry name" value="DUF35 DOMAIN-CONTAINING PROTEIN"/>
    <property type="match status" value="1"/>
</dbReference>
<proteinExistence type="predicted"/>
<dbReference type="PANTHER" id="PTHR34075">
    <property type="entry name" value="BLR3430 PROTEIN"/>
    <property type="match status" value="1"/>
</dbReference>